<feature type="domain" description="MacB-like periplasmic core" evidence="9">
    <location>
        <begin position="23"/>
        <end position="253"/>
    </location>
</feature>
<dbReference type="EMBL" id="VWSH01000001">
    <property type="protein sequence ID" value="KAA5537287.1"/>
    <property type="molecule type" value="Genomic_DNA"/>
</dbReference>
<keyword evidence="5 7" id="KW-0472">Membrane</keyword>
<keyword evidence="4 7" id="KW-1133">Transmembrane helix</keyword>
<evidence type="ECO:0000256" key="6">
    <source>
        <dbReference type="ARBA" id="ARBA00038076"/>
    </source>
</evidence>
<accession>A0A5M6CQA5</accession>
<feature type="domain" description="ABC3 transporter permease C-terminal" evidence="8">
    <location>
        <begin position="295"/>
        <end position="408"/>
    </location>
</feature>
<dbReference type="RefSeq" id="WP_150031862.1">
    <property type="nucleotide sequence ID" value="NZ_VWSH01000001.1"/>
</dbReference>
<evidence type="ECO:0000256" key="1">
    <source>
        <dbReference type="ARBA" id="ARBA00004651"/>
    </source>
</evidence>
<evidence type="ECO:0000256" key="4">
    <source>
        <dbReference type="ARBA" id="ARBA00022989"/>
    </source>
</evidence>
<evidence type="ECO:0000256" key="2">
    <source>
        <dbReference type="ARBA" id="ARBA00022475"/>
    </source>
</evidence>
<sequence>MANNILFNTTLAYRAIRTNKLRTGITVGIIALGLMALVGTLTAIEGLKASIYSNFSGMGANTFEITNEILKSKSRKGGLNVYTVDQRNISYKDAHEFKERYSFPAEVGVTMTGTGTATVKYASQKTNPNIEVKGVDESYAVISSTDLDAGRNFSSNEIFTGSYVCVLGSSIAGKLFNGKIQNAINSVVTVGATKYRVIGVAASKGSSMISNADNNVFIPLQNARAVYGGENSFVINVKVHNVATMDVAADEAEGVFRVIRKIPLNGEPNFGINKNDSLAAMVVENISKVTGAALFIAIITLMGAAIALMNIMLVSVAERTREIGVSKALGAMNSTIKNQFLTESILISIAGGVIGILFGMLIGNGVAMLLKVGFIVPWFWIIVGLILCSIVGLASGYYPAAKASKLDPIESLRYE</sequence>
<evidence type="ECO:0000259" key="8">
    <source>
        <dbReference type="Pfam" id="PF02687"/>
    </source>
</evidence>
<feature type="transmembrane region" description="Helical" evidence="7">
    <location>
        <begin position="345"/>
        <end position="369"/>
    </location>
</feature>
<organism evidence="10 11">
    <name type="scientific">Taibaiella lutea</name>
    <dbReference type="NCBI Taxonomy" id="2608001"/>
    <lineage>
        <taxon>Bacteria</taxon>
        <taxon>Pseudomonadati</taxon>
        <taxon>Bacteroidota</taxon>
        <taxon>Chitinophagia</taxon>
        <taxon>Chitinophagales</taxon>
        <taxon>Chitinophagaceae</taxon>
        <taxon>Taibaiella</taxon>
    </lineage>
</organism>
<gene>
    <name evidence="10" type="ORF">F0919_06340</name>
</gene>
<evidence type="ECO:0000313" key="10">
    <source>
        <dbReference type="EMBL" id="KAA5537287.1"/>
    </source>
</evidence>
<dbReference type="InterPro" id="IPR050250">
    <property type="entry name" value="Macrolide_Exporter_MacB"/>
</dbReference>
<evidence type="ECO:0000256" key="3">
    <source>
        <dbReference type="ARBA" id="ARBA00022692"/>
    </source>
</evidence>
<dbReference type="Pfam" id="PF02687">
    <property type="entry name" value="FtsX"/>
    <property type="match status" value="1"/>
</dbReference>
<comment type="similarity">
    <text evidence="6">Belongs to the ABC-4 integral membrane protein family.</text>
</comment>
<dbReference type="GO" id="GO:0022857">
    <property type="term" value="F:transmembrane transporter activity"/>
    <property type="evidence" value="ECO:0007669"/>
    <property type="project" value="TreeGrafter"/>
</dbReference>
<name>A0A5M6CQA5_9BACT</name>
<dbReference type="InterPro" id="IPR003838">
    <property type="entry name" value="ABC3_permease_C"/>
</dbReference>
<evidence type="ECO:0000313" key="11">
    <source>
        <dbReference type="Proteomes" id="UP000323632"/>
    </source>
</evidence>
<dbReference type="InterPro" id="IPR025857">
    <property type="entry name" value="MacB_PCD"/>
</dbReference>
<keyword evidence="3 7" id="KW-0812">Transmembrane</keyword>
<feature type="transmembrane region" description="Helical" evidence="7">
    <location>
        <begin position="21"/>
        <end position="44"/>
    </location>
</feature>
<dbReference type="PANTHER" id="PTHR30572:SF4">
    <property type="entry name" value="ABC TRANSPORTER PERMEASE YTRF"/>
    <property type="match status" value="1"/>
</dbReference>
<proteinExistence type="inferred from homology"/>
<reference evidence="10 11" key="1">
    <citation type="submission" date="2019-09" db="EMBL/GenBank/DDBJ databases">
        <title>Genome sequence and assembly of Taibaiella sp.</title>
        <authorList>
            <person name="Chhetri G."/>
        </authorList>
    </citation>
    <scope>NUCLEOTIDE SEQUENCE [LARGE SCALE GENOMIC DNA]</scope>
    <source>
        <strain evidence="10 11">KVB11</strain>
    </source>
</reference>
<comment type="subcellular location">
    <subcellularLocation>
        <location evidence="1">Cell membrane</location>
        <topology evidence="1">Multi-pass membrane protein</topology>
    </subcellularLocation>
</comment>
<evidence type="ECO:0000259" key="9">
    <source>
        <dbReference type="Pfam" id="PF12704"/>
    </source>
</evidence>
<feature type="transmembrane region" description="Helical" evidence="7">
    <location>
        <begin position="375"/>
        <end position="398"/>
    </location>
</feature>
<dbReference type="AlphaFoldDB" id="A0A5M6CQA5"/>
<evidence type="ECO:0000256" key="7">
    <source>
        <dbReference type="SAM" id="Phobius"/>
    </source>
</evidence>
<dbReference type="PANTHER" id="PTHR30572">
    <property type="entry name" value="MEMBRANE COMPONENT OF TRANSPORTER-RELATED"/>
    <property type="match status" value="1"/>
</dbReference>
<protein>
    <submittedName>
        <fullName evidence="10">FtsX-like permease family protein</fullName>
    </submittedName>
</protein>
<comment type="caution">
    <text evidence="10">The sequence shown here is derived from an EMBL/GenBank/DDBJ whole genome shotgun (WGS) entry which is preliminary data.</text>
</comment>
<dbReference type="Pfam" id="PF12704">
    <property type="entry name" value="MacB_PCD"/>
    <property type="match status" value="1"/>
</dbReference>
<dbReference type="GO" id="GO:0005886">
    <property type="term" value="C:plasma membrane"/>
    <property type="evidence" value="ECO:0007669"/>
    <property type="project" value="UniProtKB-SubCell"/>
</dbReference>
<keyword evidence="2" id="KW-1003">Cell membrane</keyword>
<feature type="transmembrane region" description="Helical" evidence="7">
    <location>
        <begin position="292"/>
        <end position="317"/>
    </location>
</feature>
<evidence type="ECO:0000256" key="5">
    <source>
        <dbReference type="ARBA" id="ARBA00023136"/>
    </source>
</evidence>
<dbReference type="Proteomes" id="UP000323632">
    <property type="component" value="Unassembled WGS sequence"/>
</dbReference>
<keyword evidence="11" id="KW-1185">Reference proteome</keyword>